<organism evidence="2 3">
    <name type="scientific">Trypanosoma brucei gambiense (strain MHOM/CI/86/DAL972)</name>
    <dbReference type="NCBI Taxonomy" id="679716"/>
    <lineage>
        <taxon>Eukaryota</taxon>
        <taxon>Discoba</taxon>
        <taxon>Euglenozoa</taxon>
        <taxon>Kinetoplastea</taxon>
        <taxon>Metakinetoplastina</taxon>
        <taxon>Trypanosomatida</taxon>
        <taxon>Trypanosomatidae</taxon>
        <taxon>Trypanosoma</taxon>
    </lineage>
</organism>
<dbReference type="Pfam" id="PF13622">
    <property type="entry name" value="4HBT_3"/>
    <property type="match status" value="1"/>
</dbReference>
<dbReference type="Gene3D" id="3.10.129.10">
    <property type="entry name" value="Hotdog Thioesterase"/>
    <property type="match status" value="1"/>
</dbReference>
<gene>
    <name evidence="2" type="ORF">TbgDal_VII230</name>
</gene>
<accession>C9ZRQ7</accession>
<evidence type="ECO:0000259" key="1">
    <source>
        <dbReference type="Pfam" id="PF13622"/>
    </source>
</evidence>
<reference evidence="3" key="1">
    <citation type="journal article" date="2010" name="PLoS Negl. Trop. Dis.">
        <title>The genome sequence of Trypanosoma brucei gambiense, causative agent of chronic human african trypanosomiasis.</title>
        <authorList>
            <person name="Jackson A.P."/>
            <person name="Sanders M."/>
            <person name="Berry A."/>
            <person name="McQuillan J."/>
            <person name="Aslett M.A."/>
            <person name="Quail M.A."/>
            <person name="Chukualim B."/>
            <person name="Capewell P."/>
            <person name="MacLeod A."/>
            <person name="Melville S.E."/>
            <person name="Gibson W."/>
            <person name="Barry J.D."/>
            <person name="Berriman M."/>
            <person name="Hertz-Fowler C."/>
        </authorList>
    </citation>
    <scope>NUCLEOTIDE SEQUENCE [LARGE SCALE GENOMIC DNA]</scope>
    <source>
        <strain evidence="3">MHOM/CI/86/DAL972</strain>
    </source>
</reference>
<dbReference type="KEGG" id="tbg:TbgDal_VII230"/>
<name>C9ZRQ7_TRYB9</name>
<dbReference type="CDD" id="cd03443">
    <property type="entry name" value="PaaI_thioesterase"/>
    <property type="match status" value="1"/>
</dbReference>
<dbReference type="InterPro" id="IPR029069">
    <property type="entry name" value="HotDog_dom_sf"/>
</dbReference>
<feature type="domain" description="Acyl-CoA thioesterase-like N-terminal HotDog" evidence="1">
    <location>
        <begin position="117"/>
        <end position="170"/>
    </location>
</feature>
<dbReference type="VEuPathDB" id="TriTrypDB:Tbg972.7.230"/>
<proteinExistence type="predicted"/>
<dbReference type="Proteomes" id="UP000002316">
    <property type="component" value="Chromosome 7"/>
</dbReference>
<dbReference type="InterPro" id="IPR049449">
    <property type="entry name" value="TesB_ACOT8-like_N"/>
</dbReference>
<dbReference type="AlphaFoldDB" id="C9ZRQ7"/>
<dbReference type="GeneID" id="23862383"/>
<evidence type="ECO:0000313" key="3">
    <source>
        <dbReference type="Proteomes" id="UP000002316"/>
    </source>
</evidence>
<dbReference type="SUPFAM" id="SSF54637">
    <property type="entry name" value="Thioesterase/thiol ester dehydrase-isomerase"/>
    <property type="match status" value="1"/>
</dbReference>
<evidence type="ECO:0000313" key="2">
    <source>
        <dbReference type="EMBL" id="CBH12043.1"/>
    </source>
</evidence>
<sequence length="193" mass="21138">MDYNEISPSTERRIEDFFAATTQCTRDVALRHASLNVKNVRMTFVGSGAMAASTSLGGDASDLNGSVVEWPMKASKTLASHDSLNKTGDVYVDQGVLSFLIDALTSAHLALLVKMKHVSVSLTIDFVRPLLSERPFILVSRLLRSGRRICSLSAEVRQEQNGKTVLCARADHTKVFNDTKSPNKTRRAAISKL</sequence>
<dbReference type="OrthoDB" id="249717at2759"/>
<dbReference type="EMBL" id="FN554970">
    <property type="protein sequence ID" value="CBH12043.1"/>
    <property type="molecule type" value="Genomic_DNA"/>
</dbReference>
<protein>
    <submittedName>
        <fullName evidence="2">T. brucei spp.-specific protein</fullName>
    </submittedName>
</protein>
<dbReference type="RefSeq" id="XP_011774326.1">
    <property type="nucleotide sequence ID" value="XM_011776024.1"/>
</dbReference>